<feature type="compositionally biased region" description="Polar residues" evidence="1">
    <location>
        <begin position="144"/>
        <end position="161"/>
    </location>
</feature>
<organism evidence="2 3">
    <name type="scientific">Ceratobasidium theobromae</name>
    <dbReference type="NCBI Taxonomy" id="1582974"/>
    <lineage>
        <taxon>Eukaryota</taxon>
        <taxon>Fungi</taxon>
        <taxon>Dikarya</taxon>
        <taxon>Basidiomycota</taxon>
        <taxon>Agaricomycotina</taxon>
        <taxon>Agaricomycetes</taxon>
        <taxon>Cantharellales</taxon>
        <taxon>Ceratobasidiaceae</taxon>
        <taxon>Ceratobasidium</taxon>
    </lineage>
</organism>
<gene>
    <name evidence="2" type="ORF">CTheo_2948</name>
</gene>
<accession>A0A5N5QPF4</accession>
<dbReference type="Proteomes" id="UP000383932">
    <property type="component" value="Unassembled WGS sequence"/>
</dbReference>
<keyword evidence="3" id="KW-1185">Reference proteome</keyword>
<feature type="region of interest" description="Disordered" evidence="1">
    <location>
        <begin position="1"/>
        <end position="189"/>
    </location>
</feature>
<name>A0A5N5QPF4_9AGAM</name>
<dbReference type="EMBL" id="SSOP01000033">
    <property type="protein sequence ID" value="KAB5593655.1"/>
    <property type="molecule type" value="Genomic_DNA"/>
</dbReference>
<comment type="caution">
    <text evidence="2">The sequence shown here is derived from an EMBL/GenBank/DDBJ whole genome shotgun (WGS) entry which is preliminary data.</text>
</comment>
<feature type="region of interest" description="Disordered" evidence="1">
    <location>
        <begin position="214"/>
        <end position="251"/>
    </location>
</feature>
<evidence type="ECO:0000256" key="1">
    <source>
        <dbReference type="SAM" id="MobiDB-lite"/>
    </source>
</evidence>
<dbReference type="AlphaFoldDB" id="A0A5N5QPF4"/>
<sequence length="401" mass="43628">MSSRRFTPAQRKTAPTTPRGTSRVLPTPPTSATPSFRPAQDDLHRNTDGVNLRNGEGIASRSKATPTQPDLILKLPIGRFSKNKNPQSDISGSAVHGQSSPARRTRAQVHGTPERELARPHRIFGQGNGILPLSPLPPPLLNRPSEQTAPSHFSSPTSSPENGHVAENTAPNDPGNPHDVPDTSGAHTSTTSIFNQVQGASSALAEDDTLYRHTFQAHSGPRRVSVRGQAGTTGLQDELDEPPIESPSPTTYAAKRRAGDHNAQVASKRVRSALNQGFDEDHYGAQEQEAEHPSTAQYASQTLPRGYYSPSLDMYIEAHQTEWIAAQKRWENCTMEEWQSGPRELSAELDKIMDMVRVYASINKDVQIHKAHLDARDALLAKEKDRLVKQAGGLAGGVTQT</sequence>
<reference evidence="2 3" key="1">
    <citation type="journal article" date="2019" name="Fungal Biol. Biotechnol.">
        <title>Draft genome sequence of fastidious pathogen Ceratobasidium theobromae, which causes vascular-streak dieback in Theobroma cacao.</title>
        <authorList>
            <person name="Ali S.S."/>
            <person name="Asman A."/>
            <person name="Shao J."/>
            <person name="Firmansyah A.P."/>
            <person name="Susilo A.W."/>
            <person name="Rosmana A."/>
            <person name="McMahon P."/>
            <person name="Junaid M."/>
            <person name="Guest D."/>
            <person name="Kheng T.Y."/>
            <person name="Meinhardt L.W."/>
            <person name="Bailey B.A."/>
        </authorList>
    </citation>
    <scope>NUCLEOTIDE SEQUENCE [LARGE SCALE GENOMIC DNA]</scope>
    <source>
        <strain evidence="2 3">CT2</strain>
    </source>
</reference>
<protein>
    <recommendedName>
        <fullName evidence="4">Extracellular mutant protein 11 C-terminal domain-containing protein</fullName>
    </recommendedName>
</protein>
<evidence type="ECO:0000313" key="2">
    <source>
        <dbReference type="EMBL" id="KAB5593655.1"/>
    </source>
</evidence>
<proteinExistence type="predicted"/>
<evidence type="ECO:0000313" key="3">
    <source>
        <dbReference type="Proteomes" id="UP000383932"/>
    </source>
</evidence>
<evidence type="ECO:0008006" key="4">
    <source>
        <dbReference type="Google" id="ProtNLM"/>
    </source>
</evidence>
<dbReference type="OrthoDB" id="3261714at2759"/>
<feature type="compositionally biased region" description="Polar residues" evidence="1">
    <location>
        <begin position="83"/>
        <end position="102"/>
    </location>
</feature>